<dbReference type="AlphaFoldDB" id="A0A6H1P4S3"/>
<name>A0A6H1P4S3_PRIMG</name>
<accession>A0A6H1P4S3</accession>
<organism evidence="1 2">
    <name type="scientific">Priestia megaterium</name>
    <name type="common">Bacillus megaterium</name>
    <dbReference type="NCBI Taxonomy" id="1404"/>
    <lineage>
        <taxon>Bacteria</taxon>
        <taxon>Bacillati</taxon>
        <taxon>Bacillota</taxon>
        <taxon>Bacilli</taxon>
        <taxon>Bacillales</taxon>
        <taxon>Bacillaceae</taxon>
        <taxon>Priestia</taxon>
    </lineage>
</organism>
<evidence type="ECO:0000313" key="1">
    <source>
        <dbReference type="EMBL" id="QIZ08590.1"/>
    </source>
</evidence>
<evidence type="ECO:0000313" key="2">
    <source>
        <dbReference type="Proteomes" id="UP000501868"/>
    </source>
</evidence>
<sequence length="158" mass="18246">MDTEPQFVTATVNRFLDREKARGLWTYEGRSIWRGEKITSPKQAKFVELLKSLPDDMKKRCEHCWLQKPLTDEYFFPDKRHTGGYRHVCKECDSNYAILRAKWDKENQAYRTENAKSSTVGSNKQQINKQSGAGCLVLIATAGGAIIKLVDWTFNFFT</sequence>
<reference evidence="1 2" key="2">
    <citation type="submission" date="2020-04" db="EMBL/GenBank/DDBJ databases">
        <authorList>
            <person name="Fomenkov A."/>
            <person name="Anton B.P."/>
            <person name="Roberts R.J."/>
        </authorList>
    </citation>
    <scope>NUCLEOTIDE SEQUENCE [LARGE SCALE GENOMIC DNA]</scope>
    <source>
        <strain evidence="1 2">S2</strain>
    </source>
</reference>
<dbReference type="EMBL" id="CP051128">
    <property type="protein sequence ID" value="QIZ08590.1"/>
    <property type="molecule type" value="Genomic_DNA"/>
</dbReference>
<gene>
    <name evidence="1" type="ORF">HFZ78_19285</name>
</gene>
<proteinExistence type="predicted"/>
<dbReference type="Proteomes" id="UP000501868">
    <property type="component" value="Chromosome"/>
</dbReference>
<reference evidence="1 2" key="1">
    <citation type="submission" date="2020-04" db="EMBL/GenBank/DDBJ databases">
        <title>Genome-Wide Identification of 5-Methylcytosine Sites in Bacterial Genomes By High-Throughput Sequencing of MspJI Restriction Fragments.</title>
        <authorList>
            <person name="Wu V."/>
        </authorList>
    </citation>
    <scope>NUCLEOTIDE SEQUENCE [LARGE SCALE GENOMIC DNA]</scope>
    <source>
        <strain evidence="1 2">S2</strain>
    </source>
</reference>
<protein>
    <submittedName>
        <fullName evidence="1">Uncharacterized protein</fullName>
    </submittedName>
</protein>